<dbReference type="EMBL" id="JAAIUW010000002">
    <property type="protein sequence ID" value="KAF7841956.1"/>
    <property type="molecule type" value="Genomic_DNA"/>
</dbReference>
<sequence>MDQPWKSINVPRRPKVYSSLLLHKVPT</sequence>
<proteinExistence type="predicted"/>
<dbReference type="AlphaFoldDB" id="A0A834XCT2"/>
<keyword evidence="2" id="KW-1185">Reference proteome</keyword>
<evidence type="ECO:0000313" key="2">
    <source>
        <dbReference type="Proteomes" id="UP000634136"/>
    </source>
</evidence>
<comment type="caution">
    <text evidence="1">The sequence shown here is derived from an EMBL/GenBank/DDBJ whole genome shotgun (WGS) entry which is preliminary data.</text>
</comment>
<gene>
    <name evidence="1" type="ORF">G2W53_004254</name>
</gene>
<name>A0A834XCT2_9FABA</name>
<organism evidence="1 2">
    <name type="scientific">Senna tora</name>
    <dbReference type="NCBI Taxonomy" id="362788"/>
    <lineage>
        <taxon>Eukaryota</taxon>
        <taxon>Viridiplantae</taxon>
        <taxon>Streptophyta</taxon>
        <taxon>Embryophyta</taxon>
        <taxon>Tracheophyta</taxon>
        <taxon>Spermatophyta</taxon>
        <taxon>Magnoliopsida</taxon>
        <taxon>eudicotyledons</taxon>
        <taxon>Gunneridae</taxon>
        <taxon>Pentapetalae</taxon>
        <taxon>rosids</taxon>
        <taxon>fabids</taxon>
        <taxon>Fabales</taxon>
        <taxon>Fabaceae</taxon>
        <taxon>Caesalpinioideae</taxon>
        <taxon>Cassia clade</taxon>
        <taxon>Senna</taxon>
    </lineage>
</organism>
<reference evidence="1" key="1">
    <citation type="submission" date="2020-09" db="EMBL/GenBank/DDBJ databases">
        <title>Genome-Enabled Discovery of Anthraquinone Biosynthesis in Senna tora.</title>
        <authorList>
            <person name="Kang S.-H."/>
            <person name="Pandey R.P."/>
            <person name="Lee C.-M."/>
            <person name="Sim J.-S."/>
            <person name="Jeong J.-T."/>
            <person name="Choi B.-S."/>
            <person name="Jung M."/>
            <person name="Ginzburg D."/>
            <person name="Zhao K."/>
            <person name="Won S.Y."/>
            <person name="Oh T.-J."/>
            <person name="Yu Y."/>
            <person name="Kim N.-H."/>
            <person name="Lee O.R."/>
            <person name="Lee T.-H."/>
            <person name="Bashyal P."/>
            <person name="Kim T.-S."/>
            <person name="Lee W.-H."/>
            <person name="Kawkins C."/>
            <person name="Kim C.-K."/>
            <person name="Kim J.S."/>
            <person name="Ahn B.O."/>
            <person name="Rhee S.Y."/>
            <person name="Sohng J.K."/>
        </authorList>
    </citation>
    <scope>NUCLEOTIDE SEQUENCE</scope>
    <source>
        <tissue evidence="1">Leaf</tissue>
    </source>
</reference>
<protein>
    <submittedName>
        <fullName evidence="1">Uncharacterized protein</fullName>
    </submittedName>
</protein>
<dbReference type="Proteomes" id="UP000634136">
    <property type="component" value="Unassembled WGS sequence"/>
</dbReference>
<evidence type="ECO:0000313" key="1">
    <source>
        <dbReference type="EMBL" id="KAF7841956.1"/>
    </source>
</evidence>
<accession>A0A834XCT2</accession>